<evidence type="ECO:0000313" key="3">
    <source>
        <dbReference type="EMBL" id="KKW34798.1"/>
    </source>
</evidence>
<dbReference type="PROSITE" id="PS51740">
    <property type="entry name" value="SPOVT_ABRB"/>
    <property type="match status" value="1"/>
</dbReference>
<dbReference type="GO" id="GO:0003677">
    <property type="term" value="F:DNA binding"/>
    <property type="evidence" value="ECO:0007669"/>
    <property type="project" value="UniProtKB-UniRule"/>
</dbReference>
<proteinExistence type="predicted"/>
<dbReference type="SMART" id="SM00966">
    <property type="entry name" value="SpoVT_AbrB"/>
    <property type="match status" value="1"/>
</dbReference>
<gene>
    <name evidence="3" type="ORF">UY82_C0058G0003</name>
</gene>
<dbReference type="AlphaFoldDB" id="A0A0G1XUE0"/>
<accession>A0A0G1XUE0</accession>
<comment type="caution">
    <text evidence="3">The sequence shown here is derived from an EMBL/GenBank/DDBJ whole genome shotgun (WGS) entry which is preliminary data.</text>
</comment>
<dbReference type="NCBIfam" id="TIGR01439">
    <property type="entry name" value="lp_hng_hel_AbrB"/>
    <property type="match status" value="1"/>
</dbReference>
<dbReference type="InterPro" id="IPR037914">
    <property type="entry name" value="SpoVT-AbrB_sf"/>
</dbReference>
<feature type="domain" description="SpoVT-AbrB" evidence="2">
    <location>
        <begin position="2"/>
        <end position="64"/>
    </location>
</feature>
<dbReference type="SUPFAM" id="SSF89447">
    <property type="entry name" value="AbrB/MazE/MraZ-like"/>
    <property type="match status" value="1"/>
</dbReference>
<reference evidence="3 4" key="1">
    <citation type="journal article" date="2015" name="Nature">
        <title>rRNA introns, odd ribosomes, and small enigmatic genomes across a large radiation of phyla.</title>
        <authorList>
            <person name="Brown C.T."/>
            <person name="Hug L.A."/>
            <person name="Thomas B.C."/>
            <person name="Sharon I."/>
            <person name="Castelle C.J."/>
            <person name="Singh A."/>
            <person name="Wilkins M.J."/>
            <person name="Williams K.H."/>
            <person name="Banfield J.F."/>
        </authorList>
    </citation>
    <scope>NUCLEOTIDE SEQUENCE [LARGE SCALE GENOMIC DNA]</scope>
</reference>
<organism evidence="3 4">
    <name type="scientific">Candidatus Uhrbacteria bacterium GW2011_GWC2_53_7</name>
    <dbReference type="NCBI Taxonomy" id="1618986"/>
    <lineage>
        <taxon>Bacteria</taxon>
        <taxon>Candidatus Uhriibacteriota</taxon>
    </lineage>
</organism>
<dbReference type="Proteomes" id="UP000033865">
    <property type="component" value="Unassembled WGS sequence"/>
</dbReference>
<evidence type="ECO:0000256" key="1">
    <source>
        <dbReference type="PROSITE-ProRule" id="PRU01076"/>
    </source>
</evidence>
<sequence>MAYQTTITTKGQITIPKAIRDMLGLRPSSRVFVDFDMEKQEASIKASNDFLSVAKSIHVKKPADPLVARERMESVYERE</sequence>
<dbReference type="InterPro" id="IPR007159">
    <property type="entry name" value="SpoVT-AbrB_dom"/>
</dbReference>
<dbReference type="EMBL" id="LCRN01000058">
    <property type="protein sequence ID" value="KKW34798.1"/>
    <property type="molecule type" value="Genomic_DNA"/>
</dbReference>
<name>A0A0G1XUE0_9BACT</name>
<evidence type="ECO:0000259" key="2">
    <source>
        <dbReference type="PROSITE" id="PS51740"/>
    </source>
</evidence>
<dbReference type="Gene3D" id="2.10.260.10">
    <property type="match status" value="1"/>
</dbReference>
<evidence type="ECO:0000313" key="4">
    <source>
        <dbReference type="Proteomes" id="UP000033865"/>
    </source>
</evidence>
<protein>
    <recommendedName>
        <fullName evidence="2">SpoVT-AbrB domain-containing protein</fullName>
    </recommendedName>
</protein>
<dbReference type="Pfam" id="PF04014">
    <property type="entry name" value="MazE_antitoxin"/>
    <property type="match status" value="1"/>
</dbReference>
<keyword evidence="1" id="KW-0238">DNA-binding</keyword>